<dbReference type="InterPro" id="IPR000792">
    <property type="entry name" value="Tscrpt_reg_LuxR_C"/>
</dbReference>
<sequence>MILCCVTYPTIFAHWKAAIETENPLHVKDFSTLLETLNTSSSMILLVHGEFFGETPLVSGILQLRTHAPRTRIMVLEDTPTFEEGKPLLRLGIFGYANARLSAAHLQQALMLIRDGNIWLYPEFLLQMIQGLPQTDSSDFLTQRLTKREYEIATLVAQGRSNKEIAKISFITEHTVKVHLRTIFEKLGIHDRLSLALMFR</sequence>
<dbReference type="Gene3D" id="3.40.50.2300">
    <property type="match status" value="1"/>
</dbReference>
<feature type="domain" description="HTH luxR-type" evidence="2">
    <location>
        <begin position="138"/>
        <end position="200"/>
    </location>
</feature>
<dbReference type="EMBL" id="JAFHKK010000025">
    <property type="protein sequence ID" value="MBN2965125.1"/>
    <property type="molecule type" value="Genomic_DNA"/>
</dbReference>
<name>A0ABS2WU06_9BACT</name>
<dbReference type="PANTHER" id="PTHR43214">
    <property type="entry name" value="TWO-COMPONENT RESPONSE REGULATOR"/>
    <property type="match status" value="1"/>
</dbReference>
<dbReference type="InterPro" id="IPR039420">
    <property type="entry name" value="WalR-like"/>
</dbReference>
<dbReference type="PRINTS" id="PR00038">
    <property type="entry name" value="HTHLUXR"/>
</dbReference>
<dbReference type="CDD" id="cd06170">
    <property type="entry name" value="LuxR_C_like"/>
    <property type="match status" value="1"/>
</dbReference>
<dbReference type="SUPFAM" id="SSF46894">
    <property type="entry name" value="C-terminal effector domain of the bipartite response regulators"/>
    <property type="match status" value="1"/>
</dbReference>
<protein>
    <submittedName>
        <fullName evidence="3">Response regulator transcription factor</fullName>
    </submittedName>
</protein>
<reference evidence="3 4" key="3">
    <citation type="submission" date="2021-02" db="EMBL/GenBank/DDBJ databases">
        <authorList>
            <person name="Merkel A.Y."/>
        </authorList>
    </citation>
    <scope>NUCLEOTIDE SEQUENCE [LARGE SCALE GENOMIC DNA]</scope>
    <source>
        <strain evidence="3 4">T05b</strain>
    </source>
</reference>
<evidence type="ECO:0000256" key="1">
    <source>
        <dbReference type="ARBA" id="ARBA00023125"/>
    </source>
</evidence>
<gene>
    <name evidence="3" type="ORF">JWV37_10055</name>
</gene>
<dbReference type="RefSeq" id="WP_205459673.1">
    <property type="nucleotide sequence ID" value="NZ_JAFHKK010000025.1"/>
</dbReference>
<comment type="caution">
    <text evidence="3">The sequence shown here is derived from an EMBL/GenBank/DDBJ whole genome shotgun (WGS) entry which is preliminary data.</text>
</comment>
<evidence type="ECO:0000313" key="4">
    <source>
        <dbReference type="Proteomes" id="UP000703590"/>
    </source>
</evidence>
<evidence type="ECO:0000313" key="3">
    <source>
        <dbReference type="EMBL" id="MBN2965125.1"/>
    </source>
</evidence>
<dbReference type="InterPro" id="IPR016032">
    <property type="entry name" value="Sig_transdc_resp-reg_C-effctor"/>
</dbReference>
<evidence type="ECO:0000259" key="2">
    <source>
        <dbReference type="PROSITE" id="PS50043"/>
    </source>
</evidence>
<keyword evidence="4" id="KW-1185">Reference proteome</keyword>
<proteinExistence type="predicted"/>
<reference evidence="3 4" key="2">
    <citation type="submission" date="2021-02" db="EMBL/GenBank/DDBJ databases">
        <title>Sulfurospirillum tamanensis sp. nov.</title>
        <authorList>
            <person name="Frolova A."/>
            <person name="Merkel A."/>
            <person name="Slobodkin A."/>
        </authorList>
    </citation>
    <scope>NUCLEOTIDE SEQUENCE [LARGE SCALE GENOMIC DNA]</scope>
    <source>
        <strain evidence="3 4">T05b</strain>
    </source>
</reference>
<dbReference type="SMART" id="SM00421">
    <property type="entry name" value="HTH_LUXR"/>
    <property type="match status" value="1"/>
</dbReference>
<dbReference type="Pfam" id="PF00196">
    <property type="entry name" value="GerE"/>
    <property type="match status" value="1"/>
</dbReference>
<dbReference type="PANTHER" id="PTHR43214:SF38">
    <property type="entry name" value="NITRATE_NITRITE RESPONSE REGULATOR PROTEIN NARL"/>
    <property type="match status" value="1"/>
</dbReference>
<keyword evidence="1" id="KW-0238">DNA-binding</keyword>
<organism evidence="3 4">
    <name type="scientific">Sulfurospirillum tamanense</name>
    <dbReference type="NCBI Taxonomy" id="2813362"/>
    <lineage>
        <taxon>Bacteria</taxon>
        <taxon>Pseudomonadati</taxon>
        <taxon>Campylobacterota</taxon>
        <taxon>Epsilonproteobacteria</taxon>
        <taxon>Campylobacterales</taxon>
        <taxon>Sulfurospirillaceae</taxon>
        <taxon>Sulfurospirillum</taxon>
    </lineage>
</organism>
<reference evidence="4" key="1">
    <citation type="submission" date="2021-02" db="EMBL/GenBank/DDBJ databases">
        <title>Sulfurospirillum tamanensis sp. nov.</title>
        <authorList>
            <person name="Merkel A.Y."/>
        </authorList>
    </citation>
    <scope>NUCLEOTIDE SEQUENCE [LARGE SCALE GENOMIC DNA]</scope>
    <source>
        <strain evidence="4">T05b</strain>
    </source>
</reference>
<dbReference type="PROSITE" id="PS50043">
    <property type="entry name" value="HTH_LUXR_2"/>
    <property type="match status" value="1"/>
</dbReference>
<accession>A0ABS2WU06</accession>
<dbReference type="Proteomes" id="UP000703590">
    <property type="component" value="Unassembled WGS sequence"/>
</dbReference>